<dbReference type="GO" id="GO:0047936">
    <property type="term" value="F:glucose 1-dehydrogenase [NAD(P)+] activity"/>
    <property type="evidence" value="ECO:0007669"/>
    <property type="project" value="UniProtKB-EC"/>
</dbReference>
<evidence type="ECO:0000256" key="1">
    <source>
        <dbReference type="ARBA" id="ARBA00006484"/>
    </source>
</evidence>
<reference evidence="3" key="1">
    <citation type="submission" date="2023-07" db="EMBL/GenBank/DDBJ databases">
        <title>Sequencing the genomes of 1000 actinobacteria strains.</title>
        <authorList>
            <person name="Klenk H.-P."/>
        </authorList>
    </citation>
    <scope>NUCLEOTIDE SEQUENCE</scope>
    <source>
        <strain evidence="3">DSM 45977</strain>
    </source>
</reference>
<evidence type="ECO:0000256" key="2">
    <source>
        <dbReference type="ARBA" id="ARBA00023002"/>
    </source>
</evidence>
<dbReference type="InterPro" id="IPR020904">
    <property type="entry name" value="Sc_DH/Rdtase_CS"/>
</dbReference>
<dbReference type="AlphaFoldDB" id="A0AAE3ZHY7"/>
<dbReference type="SUPFAM" id="SSF51735">
    <property type="entry name" value="NAD(P)-binding Rossmann-fold domains"/>
    <property type="match status" value="1"/>
</dbReference>
<proteinExistence type="inferred from homology"/>
<dbReference type="Gene3D" id="3.40.50.720">
    <property type="entry name" value="NAD(P)-binding Rossmann-like Domain"/>
    <property type="match status" value="1"/>
</dbReference>
<accession>A0AAE3ZHY7</accession>
<evidence type="ECO:0000313" key="4">
    <source>
        <dbReference type="Proteomes" id="UP001180845"/>
    </source>
</evidence>
<dbReference type="InterPro" id="IPR036291">
    <property type="entry name" value="NAD(P)-bd_dom_sf"/>
</dbReference>
<dbReference type="PANTHER" id="PTHR24321">
    <property type="entry name" value="DEHYDROGENASES, SHORT CHAIN"/>
    <property type="match status" value="1"/>
</dbReference>
<organism evidence="3 4">
    <name type="scientific">Haloactinomyces albus</name>
    <dbReference type="NCBI Taxonomy" id="1352928"/>
    <lineage>
        <taxon>Bacteria</taxon>
        <taxon>Bacillati</taxon>
        <taxon>Actinomycetota</taxon>
        <taxon>Actinomycetes</taxon>
        <taxon>Actinopolysporales</taxon>
        <taxon>Actinopolysporaceae</taxon>
        <taxon>Haloactinomyces</taxon>
    </lineage>
</organism>
<dbReference type="CDD" id="cd05233">
    <property type="entry name" value="SDR_c"/>
    <property type="match status" value="1"/>
</dbReference>
<keyword evidence="4" id="KW-1185">Reference proteome</keyword>
<protein>
    <submittedName>
        <fullName evidence="3">Glucose 1-dehydrogenase</fullName>
        <ecNumber evidence="3">1.1.1.47</ecNumber>
    </submittedName>
</protein>
<dbReference type="EMBL" id="JAVDXW010000001">
    <property type="protein sequence ID" value="MDR7303949.1"/>
    <property type="molecule type" value="Genomic_DNA"/>
</dbReference>
<dbReference type="EC" id="1.1.1.47" evidence="3"/>
<dbReference type="Proteomes" id="UP001180845">
    <property type="component" value="Unassembled WGS sequence"/>
</dbReference>
<dbReference type="PRINTS" id="PR00081">
    <property type="entry name" value="GDHRDH"/>
</dbReference>
<dbReference type="InterPro" id="IPR002347">
    <property type="entry name" value="SDR_fam"/>
</dbReference>
<keyword evidence="2 3" id="KW-0560">Oxidoreductase</keyword>
<dbReference type="RefSeq" id="WP_310276866.1">
    <property type="nucleotide sequence ID" value="NZ_JAVDXW010000001.1"/>
</dbReference>
<comment type="caution">
    <text evidence="3">The sequence shown here is derived from an EMBL/GenBank/DDBJ whole genome shotgun (WGS) entry which is preliminary data.</text>
</comment>
<dbReference type="PROSITE" id="PS00061">
    <property type="entry name" value="ADH_SHORT"/>
    <property type="match status" value="1"/>
</dbReference>
<dbReference type="FunFam" id="3.40.50.720:FF:000084">
    <property type="entry name" value="Short-chain dehydrogenase reductase"/>
    <property type="match status" value="1"/>
</dbReference>
<comment type="similarity">
    <text evidence="1">Belongs to the short-chain dehydrogenases/reductases (SDR) family.</text>
</comment>
<dbReference type="PRINTS" id="PR00080">
    <property type="entry name" value="SDRFAMILY"/>
</dbReference>
<evidence type="ECO:0000313" key="3">
    <source>
        <dbReference type="EMBL" id="MDR7303949.1"/>
    </source>
</evidence>
<dbReference type="NCBIfam" id="NF005559">
    <property type="entry name" value="PRK07231.1"/>
    <property type="match status" value="1"/>
</dbReference>
<sequence>MAKSNTAGTPDTVAGKVVIVTGGGAGMGRATTLAFATAGAKVVVADISSEAGAAVADEITIDGGEASFVHTDVSRAEDVETLVTQTVDRYGRLDCAVNNAAITPDRHRIVDADPEQFRHILDINLTSMLLSLKYEIAQLLRQGTPGSIVNVGSVRSFRAGSGAPAYTSAKHGVIGLTRTAALEYAEFGVRVNAVCPGAIDTPMVREARQAREESESDMAGRLSLLGRLGTPEEVAQANLWLCSPASSLITGQAITADGGYLTR</sequence>
<name>A0AAE3ZHY7_9ACTN</name>
<gene>
    <name evidence="3" type="ORF">JOF55_004130</name>
</gene>
<dbReference type="Pfam" id="PF13561">
    <property type="entry name" value="adh_short_C2"/>
    <property type="match status" value="1"/>
</dbReference>
<dbReference type="PANTHER" id="PTHR24321:SF8">
    <property type="entry name" value="ESTRADIOL 17-BETA-DEHYDROGENASE 8-RELATED"/>
    <property type="match status" value="1"/>
</dbReference>